<comment type="similarity">
    <text evidence="1">Belongs to the iron-containing alcohol dehydrogenase family.</text>
</comment>
<dbReference type="InterPro" id="IPR056798">
    <property type="entry name" value="ADH_Fe_C"/>
</dbReference>
<dbReference type="Gene3D" id="3.40.50.1970">
    <property type="match status" value="1"/>
</dbReference>
<dbReference type="GO" id="GO:1990362">
    <property type="term" value="F:butanol dehydrogenase (NAD+) activity"/>
    <property type="evidence" value="ECO:0007669"/>
    <property type="project" value="InterPro"/>
</dbReference>
<accession>A0AAU9CAJ3</accession>
<evidence type="ECO:0000256" key="1">
    <source>
        <dbReference type="ARBA" id="ARBA00007358"/>
    </source>
</evidence>
<dbReference type="PANTHER" id="PTHR43633">
    <property type="entry name" value="ALCOHOL DEHYDROGENASE YQHD"/>
    <property type="match status" value="1"/>
</dbReference>
<dbReference type="GO" id="GO:0008106">
    <property type="term" value="F:alcohol dehydrogenase (NADP+) activity"/>
    <property type="evidence" value="ECO:0007669"/>
    <property type="project" value="TreeGrafter"/>
</dbReference>
<evidence type="ECO:0000259" key="4">
    <source>
        <dbReference type="Pfam" id="PF25137"/>
    </source>
</evidence>
<dbReference type="InterPro" id="IPR044731">
    <property type="entry name" value="BDH-like"/>
</dbReference>
<dbReference type="InterPro" id="IPR001670">
    <property type="entry name" value="ADH_Fe/GldA"/>
</dbReference>
<evidence type="ECO:0000256" key="2">
    <source>
        <dbReference type="ARBA" id="ARBA00023002"/>
    </source>
</evidence>
<keyword evidence="2" id="KW-0560">Oxidoreductase</keyword>
<dbReference type="Proteomes" id="UP001348817">
    <property type="component" value="Chromosome"/>
</dbReference>
<dbReference type="EMBL" id="AP025314">
    <property type="protein sequence ID" value="BDD09089.1"/>
    <property type="molecule type" value="Genomic_DNA"/>
</dbReference>
<dbReference type="PROSITE" id="PS00913">
    <property type="entry name" value="ADH_IRON_1"/>
    <property type="match status" value="1"/>
</dbReference>
<dbReference type="GO" id="GO:0005829">
    <property type="term" value="C:cytosol"/>
    <property type="evidence" value="ECO:0007669"/>
    <property type="project" value="TreeGrafter"/>
</dbReference>
<proteinExistence type="inferred from homology"/>
<dbReference type="FunFam" id="3.40.50.1970:FF:000003">
    <property type="entry name" value="Alcohol dehydrogenase, iron-containing"/>
    <property type="match status" value="1"/>
</dbReference>
<dbReference type="InterPro" id="IPR018211">
    <property type="entry name" value="ADH_Fe_CS"/>
</dbReference>
<reference evidence="5 6" key="1">
    <citation type="submission" date="2021-12" db="EMBL/GenBank/DDBJ databases">
        <title>Genome sequencing of bacteria with rrn-lacking chromosome and rrn-plasmid.</title>
        <authorList>
            <person name="Anda M."/>
            <person name="Iwasaki W."/>
        </authorList>
    </citation>
    <scope>NUCLEOTIDE SEQUENCE [LARGE SCALE GENOMIC DNA]</scope>
    <source>
        <strain evidence="5 6">DSM 100852</strain>
    </source>
</reference>
<dbReference type="GO" id="GO:0046872">
    <property type="term" value="F:metal ion binding"/>
    <property type="evidence" value="ECO:0007669"/>
    <property type="project" value="InterPro"/>
</dbReference>
<dbReference type="SUPFAM" id="SSF56796">
    <property type="entry name" value="Dehydroquinate synthase-like"/>
    <property type="match status" value="1"/>
</dbReference>
<keyword evidence="6" id="KW-1185">Reference proteome</keyword>
<sequence length="405" mass="44153">MNPFEFYNPVRVIFEPGGVAKVGAVAEPYGKNVLLVSYGENTFLTDVLDKVTASLQEREIIVSPFFEISPNPTIEEVGRGVELCKKEKIDLVIGVGGGSVMDAAKAIAAGVYYEGDLWNMVASSHKAGSTVAFPSKALPTVMVPTMAATGSEMNCCAVLSNEATKEKSYVWDDCLFPQAAVVDSELTFSLPAYQTACGAADIFSHALEFYINGLEDTPVNYPIQEGLLRTVLLRAEEVLENPNSLQGRTDLQWASIVALCGISQPGNAWTPMHQVGHVLSARFGVAHGASLALVMPSWMRKMWPTRKERYLEFATRVMDVPMGGEESTILAGIDAFESFLNKIGIATRLDAFGIKEEDLDDVVADVRRISFNDDDMLPSHTPLTAETIREILTIALTKDAEKQLF</sequence>
<evidence type="ECO:0000313" key="6">
    <source>
        <dbReference type="Proteomes" id="UP001348817"/>
    </source>
</evidence>
<gene>
    <name evidence="5" type="ORF">FUAX_15210</name>
</gene>
<evidence type="ECO:0000259" key="3">
    <source>
        <dbReference type="Pfam" id="PF00465"/>
    </source>
</evidence>
<name>A0AAU9CAJ3_9BACT</name>
<dbReference type="Pfam" id="PF00465">
    <property type="entry name" value="Fe-ADH"/>
    <property type="match status" value="1"/>
</dbReference>
<dbReference type="Gene3D" id="1.20.1090.10">
    <property type="entry name" value="Dehydroquinate synthase-like - alpha domain"/>
    <property type="match status" value="1"/>
</dbReference>
<dbReference type="CDD" id="cd08187">
    <property type="entry name" value="BDH"/>
    <property type="match status" value="1"/>
</dbReference>
<dbReference type="KEGG" id="fax:FUAX_15210"/>
<evidence type="ECO:0000313" key="5">
    <source>
        <dbReference type="EMBL" id="BDD09089.1"/>
    </source>
</evidence>
<dbReference type="AlphaFoldDB" id="A0AAU9CAJ3"/>
<feature type="domain" description="Alcohol dehydrogenase iron-type/glycerol dehydrogenase GldA" evidence="3">
    <location>
        <begin position="9"/>
        <end position="183"/>
    </location>
</feature>
<dbReference type="PANTHER" id="PTHR43633:SF1">
    <property type="entry name" value="ALCOHOL DEHYDROGENASE YQHD"/>
    <property type="match status" value="1"/>
</dbReference>
<dbReference type="GO" id="GO:1990002">
    <property type="term" value="F:methylglyoxal reductase (NADPH) (acetol producing) activity"/>
    <property type="evidence" value="ECO:0007669"/>
    <property type="project" value="TreeGrafter"/>
</dbReference>
<feature type="domain" description="Fe-containing alcohol dehydrogenase-like C-terminal" evidence="4">
    <location>
        <begin position="195"/>
        <end position="393"/>
    </location>
</feature>
<protein>
    <submittedName>
        <fullName evidence="5">NADH-dependent alcohol dehydrogenase</fullName>
    </submittedName>
</protein>
<dbReference type="Pfam" id="PF25137">
    <property type="entry name" value="ADH_Fe_C"/>
    <property type="match status" value="1"/>
</dbReference>
<dbReference type="RefSeq" id="WP_338394306.1">
    <property type="nucleotide sequence ID" value="NZ_AP025314.1"/>
</dbReference>
<organism evidence="5 6">
    <name type="scientific">Fulvitalea axinellae</name>
    <dbReference type="NCBI Taxonomy" id="1182444"/>
    <lineage>
        <taxon>Bacteria</taxon>
        <taxon>Pseudomonadati</taxon>
        <taxon>Bacteroidota</taxon>
        <taxon>Cytophagia</taxon>
        <taxon>Cytophagales</taxon>
        <taxon>Persicobacteraceae</taxon>
        <taxon>Fulvitalea</taxon>
    </lineage>
</organism>